<evidence type="ECO:0000256" key="2">
    <source>
        <dbReference type="SAM" id="SignalP"/>
    </source>
</evidence>
<dbReference type="SUPFAM" id="SSF49742">
    <property type="entry name" value="PHM/PNGase F"/>
    <property type="match status" value="2"/>
</dbReference>
<gene>
    <name evidence="3" type="ORF">GCM10011511_20970</name>
</gene>
<dbReference type="GO" id="GO:0016715">
    <property type="term" value="F:oxidoreductase activity, acting on paired donors, with incorporation or reduction of molecular oxygen, reduced ascorbate as one donor, and incorporation of one atom of oxygen"/>
    <property type="evidence" value="ECO:0007669"/>
    <property type="project" value="InterPro"/>
</dbReference>
<keyword evidence="2" id="KW-0732">Signal</keyword>
<reference evidence="3" key="1">
    <citation type="journal article" date="2014" name="Int. J. Syst. Evol. Microbiol.">
        <title>Complete genome sequence of Corynebacterium casei LMG S-19264T (=DSM 44701T), isolated from a smear-ripened cheese.</title>
        <authorList>
            <consortium name="US DOE Joint Genome Institute (JGI-PGF)"/>
            <person name="Walter F."/>
            <person name="Albersmeier A."/>
            <person name="Kalinowski J."/>
            <person name="Ruckert C."/>
        </authorList>
    </citation>
    <scope>NUCLEOTIDE SEQUENCE</scope>
    <source>
        <strain evidence="3">CGMCC 1.15448</strain>
    </source>
</reference>
<dbReference type="InterPro" id="IPR014784">
    <property type="entry name" value="Cu2_ascorb_mOase-like_C"/>
</dbReference>
<dbReference type="SUPFAM" id="SSF46626">
    <property type="entry name" value="Cytochrome c"/>
    <property type="match status" value="1"/>
</dbReference>
<dbReference type="Gene3D" id="2.60.120.230">
    <property type="match status" value="1"/>
</dbReference>
<dbReference type="RefSeq" id="WP_188931265.1">
    <property type="nucleotide sequence ID" value="NZ_BMJC01000002.1"/>
</dbReference>
<dbReference type="GO" id="GO:0009055">
    <property type="term" value="F:electron transfer activity"/>
    <property type="evidence" value="ECO:0007669"/>
    <property type="project" value="InterPro"/>
</dbReference>
<organism evidence="3 4">
    <name type="scientific">Puia dinghuensis</name>
    <dbReference type="NCBI Taxonomy" id="1792502"/>
    <lineage>
        <taxon>Bacteria</taxon>
        <taxon>Pseudomonadati</taxon>
        <taxon>Bacteroidota</taxon>
        <taxon>Chitinophagia</taxon>
        <taxon>Chitinophagales</taxon>
        <taxon>Chitinophagaceae</taxon>
        <taxon>Puia</taxon>
    </lineage>
</organism>
<sequence>MKTLLLPLIALSVLTIRAQEPTYHKDIAPIILTNCAPCHQPGEAAPFPLLTYEDVAKRASFIKKVVLSHYMPPWRADRTYTHFANERGLTDAQIALITRWVDNKGPEGKPADAPAARPPVPGTLYGRKPDLVLTATDSFHLQGDNGERFVIFKIPFELKDSANVEAIEFFCNNKKLIHHANYAIQAVPDPAIDIKSTVPYVNLTDDDRTKVDQYMPYRRIMSYYGGWIPGASYEYFPREFGWVMPKRGVILLTVHYAPSATDETSICGVNLFFKKTAITRVMKVVSFGSGGIGEQQIEPIFYIKAGTVQTFRLEVTNPSQDQSLLYVWPHMHLLGKEYKAYITTPNGDTIRLVHIPDWDFRWQEIYRFPHPIKVPVGSVIHIEGTYDNTTDNPANPNNPPKNVFSMGDMKTKDEMMTLMMGFLPYKEGDEKIDLQ</sequence>
<dbReference type="EMBL" id="BMJC01000002">
    <property type="protein sequence ID" value="GGA97442.1"/>
    <property type="molecule type" value="Genomic_DNA"/>
</dbReference>
<dbReference type="Proteomes" id="UP000607559">
    <property type="component" value="Unassembled WGS sequence"/>
</dbReference>
<protein>
    <recommendedName>
        <fullName evidence="5">Cytochrome c</fullName>
    </recommendedName>
</protein>
<feature type="chain" id="PRO_5035297153" description="Cytochrome c" evidence="2">
    <location>
        <begin position="19"/>
        <end position="435"/>
    </location>
</feature>
<accession>A0A8J2UC68</accession>
<proteinExistence type="predicted"/>
<dbReference type="InterPro" id="IPR036909">
    <property type="entry name" value="Cyt_c-like_dom_sf"/>
</dbReference>
<keyword evidence="1" id="KW-1015">Disulfide bond</keyword>
<evidence type="ECO:0000313" key="4">
    <source>
        <dbReference type="Proteomes" id="UP000607559"/>
    </source>
</evidence>
<reference evidence="3" key="2">
    <citation type="submission" date="2020-09" db="EMBL/GenBank/DDBJ databases">
        <authorList>
            <person name="Sun Q."/>
            <person name="Zhou Y."/>
        </authorList>
    </citation>
    <scope>NUCLEOTIDE SEQUENCE</scope>
    <source>
        <strain evidence="3">CGMCC 1.15448</strain>
    </source>
</reference>
<comment type="caution">
    <text evidence="3">The sequence shown here is derived from an EMBL/GenBank/DDBJ whole genome shotgun (WGS) entry which is preliminary data.</text>
</comment>
<evidence type="ECO:0008006" key="5">
    <source>
        <dbReference type="Google" id="ProtNLM"/>
    </source>
</evidence>
<dbReference type="AlphaFoldDB" id="A0A8J2UC68"/>
<name>A0A8J2UC68_9BACT</name>
<dbReference type="InterPro" id="IPR008977">
    <property type="entry name" value="PHM/PNGase_F_dom_sf"/>
</dbReference>
<feature type="signal peptide" evidence="2">
    <location>
        <begin position="1"/>
        <end position="18"/>
    </location>
</feature>
<evidence type="ECO:0000256" key="1">
    <source>
        <dbReference type="ARBA" id="ARBA00023157"/>
    </source>
</evidence>
<keyword evidence="4" id="KW-1185">Reference proteome</keyword>
<dbReference type="GO" id="GO:0020037">
    <property type="term" value="F:heme binding"/>
    <property type="evidence" value="ECO:0007669"/>
    <property type="project" value="InterPro"/>
</dbReference>
<evidence type="ECO:0000313" key="3">
    <source>
        <dbReference type="EMBL" id="GGA97442.1"/>
    </source>
</evidence>